<dbReference type="InParanoid" id="A0A6P6DAY9"/>
<dbReference type="AlphaFoldDB" id="A0A6P6DAY9"/>
<gene>
    <name evidence="5" type="primary">LOC101576140</name>
</gene>
<organism evidence="4 5">
    <name type="scientific">Octodon degus</name>
    <name type="common">Degu</name>
    <name type="synonym">Sciurus degus</name>
    <dbReference type="NCBI Taxonomy" id="10160"/>
    <lineage>
        <taxon>Eukaryota</taxon>
        <taxon>Metazoa</taxon>
        <taxon>Chordata</taxon>
        <taxon>Craniata</taxon>
        <taxon>Vertebrata</taxon>
        <taxon>Euteleostomi</taxon>
        <taxon>Mammalia</taxon>
        <taxon>Eutheria</taxon>
        <taxon>Euarchontoglires</taxon>
        <taxon>Glires</taxon>
        <taxon>Rodentia</taxon>
        <taxon>Hystricomorpha</taxon>
        <taxon>Octodontidae</taxon>
        <taxon>Octodon</taxon>
    </lineage>
</organism>
<evidence type="ECO:0000256" key="2">
    <source>
        <dbReference type="SAM" id="MobiDB-lite"/>
    </source>
</evidence>
<dbReference type="PANTHER" id="PTHR11905:SF167">
    <property type="entry name" value="A DISINTEGRIN AND METALLOPEPTIDASE DOMAIN 4-RELATED"/>
    <property type="match status" value="1"/>
</dbReference>
<keyword evidence="4" id="KW-1185">Reference proteome</keyword>
<dbReference type="OrthoDB" id="5951731at2759"/>
<dbReference type="Proteomes" id="UP000515203">
    <property type="component" value="Unplaced"/>
</dbReference>
<dbReference type="GO" id="GO:0009897">
    <property type="term" value="C:external side of plasma membrane"/>
    <property type="evidence" value="ECO:0007669"/>
    <property type="project" value="TreeGrafter"/>
</dbReference>
<dbReference type="PANTHER" id="PTHR11905">
    <property type="entry name" value="ADAM A DISINTEGRIN AND METALLOPROTEASE DOMAIN"/>
    <property type="match status" value="1"/>
</dbReference>
<sequence length="183" mass="20543">MNGSKTPDQLSYSMRFRSQRHVIHMKLKKNLLPEHFPVPTNNDQGAMQEDYPFVPQDCYYYSYLEGVPGSAATLDTCSGGLCGMLQVDDFTYEIKPLESSSKFEHVVAQLVSEEEEKCDFQEDEATSQTVQELPLFVVEKKSHCAHGFKRPDCAERGTGGSVDRGPPPDRIEGFPAPKMFAIK</sequence>
<accession>A0A6P6DAY9</accession>
<dbReference type="Pfam" id="PF01562">
    <property type="entry name" value="Pep_M12B_propep"/>
    <property type="match status" value="1"/>
</dbReference>
<evidence type="ECO:0000313" key="5">
    <source>
        <dbReference type="RefSeq" id="XP_023557206.1"/>
    </source>
</evidence>
<protein>
    <submittedName>
        <fullName evidence="5">Disintegrin and metalloproteinase domain-containing protein 20-like</fullName>
    </submittedName>
</protein>
<name>A0A6P6DAY9_OCTDE</name>
<proteinExistence type="predicted"/>
<keyword evidence="1" id="KW-1015">Disulfide bond</keyword>
<feature type="domain" description="Peptidase M12B propeptide" evidence="3">
    <location>
        <begin position="5"/>
        <end position="62"/>
    </location>
</feature>
<evidence type="ECO:0000313" key="4">
    <source>
        <dbReference type="Proteomes" id="UP000515203"/>
    </source>
</evidence>
<dbReference type="GO" id="GO:0008584">
    <property type="term" value="P:male gonad development"/>
    <property type="evidence" value="ECO:0007669"/>
    <property type="project" value="TreeGrafter"/>
</dbReference>
<evidence type="ECO:0000256" key="1">
    <source>
        <dbReference type="ARBA" id="ARBA00023157"/>
    </source>
</evidence>
<dbReference type="GO" id="GO:1990913">
    <property type="term" value="C:sperm head plasma membrane"/>
    <property type="evidence" value="ECO:0007669"/>
    <property type="project" value="TreeGrafter"/>
</dbReference>
<feature type="region of interest" description="Disordered" evidence="2">
    <location>
        <begin position="155"/>
        <end position="176"/>
    </location>
</feature>
<dbReference type="RefSeq" id="XP_023557206.1">
    <property type="nucleotide sequence ID" value="XM_023701438.1"/>
</dbReference>
<dbReference type="InterPro" id="IPR002870">
    <property type="entry name" value="Peptidase_M12B_N"/>
</dbReference>
<reference evidence="5" key="1">
    <citation type="submission" date="2025-08" db="UniProtKB">
        <authorList>
            <consortium name="RefSeq"/>
        </authorList>
    </citation>
    <scope>IDENTIFICATION</scope>
</reference>
<dbReference type="GeneID" id="101576140"/>
<evidence type="ECO:0000259" key="3">
    <source>
        <dbReference type="Pfam" id="PF01562"/>
    </source>
</evidence>